<evidence type="ECO:0000313" key="2">
    <source>
        <dbReference type="Proteomes" id="UP000075903"/>
    </source>
</evidence>
<dbReference type="EnsemblMetazoa" id="AMEM006519-RA">
    <property type="protein sequence ID" value="AMEM006519-PA"/>
    <property type="gene ID" value="AMEM006519"/>
</dbReference>
<accession>A0A182UZX4</accession>
<dbReference type="VEuPathDB" id="VectorBase:AMEM006519"/>
<keyword evidence="2" id="KW-1185">Reference proteome</keyword>
<protein>
    <submittedName>
        <fullName evidence="1">Uncharacterized protein</fullName>
    </submittedName>
</protein>
<name>A0A182UZX4_ANOME</name>
<reference evidence="1" key="1">
    <citation type="submission" date="2020-05" db="UniProtKB">
        <authorList>
            <consortium name="EnsemblMetazoa"/>
        </authorList>
    </citation>
    <scope>IDENTIFICATION</scope>
    <source>
        <strain evidence="1">MAF</strain>
    </source>
</reference>
<organism evidence="1 2">
    <name type="scientific">Anopheles merus</name>
    <name type="common">Mosquito</name>
    <dbReference type="NCBI Taxonomy" id="30066"/>
    <lineage>
        <taxon>Eukaryota</taxon>
        <taxon>Metazoa</taxon>
        <taxon>Ecdysozoa</taxon>
        <taxon>Arthropoda</taxon>
        <taxon>Hexapoda</taxon>
        <taxon>Insecta</taxon>
        <taxon>Pterygota</taxon>
        <taxon>Neoptera</taxon>
        <taxon>Endopterygota</taxon>
        <taxon>Diptera</taxon>
        <taxon>Nematocera</taxon>
        <taxon>Culicoidea</taxon>
        <taxon>Culicidae</taxon>
        <taxon>Anophelinae</taxon>
        <taxon>Anopheles</taxon>
    </lineage>
</organism>
<sequence>MTNVEFHYTLVDFWFEFARATYGRRSPALLSYAPPHSGMLSPNCYPAQSHKTGHGTTLVSSCRVLVACWYFCCWPAIESRTTTSRGCRERQAAPHGRLPPAFAFVLMPHAFSSVKISVKKPGSALMRSMFEERRFTISKHLEAEREREREIKNLSFESSTRNGFSG</sequence>
<proteinExistence type="predicted"/>
<dbReference type="AlphaFoldDB" id="A0A182UZX4"/>
<dbReference type="Proteomes" id="UP000075903">
    <property type="component" value="Unassembled WGS sequence"/>
</dbReference>
<evidence type="ECO:0000313" key="1">
    <source>
        <dbReference type="EnsemblMetazoa" id="AMEM006519-PA"/>
    </source>
</evidence>